<reference evidence="2 3" key="1">
    <citation type="submission" date="2018-11" db="EMBL/GenBank/DDBJ databases">
        <title>Genomes From Bacteria Associated with the Canine Oral Cavity: a Test Case for Automated Genome-Based Taxonomic Assignment.</title>
        <authorList>
            <person name="Coil D.A."/>
            <person name="Jospin G."/>
            <person name="Darling A.E."/>
            <person name="Wallis C."/>
            <person name="Davis I.J."/>
            <person name="Harris S."/>
            <person name="Eisen J.A."/>
            <person name="Holcombe L.J."/>
            <person name="O'Flynn C."/>
        </authorList>
    </citation>
    <scope>NUCLEOTIDE SEQUENCE [LARGE SCALE GENOMIC DNA]</scope>
    <source>
        <strain evidence="2 3">OH887_COT-365</strain>
    </source>
</reference>
<dbReference type="AlphaFoldDB" id="A0A3P1T6B3"/>
<evidence type="ECO:0000313" key="3">
    <source>
        <dbReference type="Proteomes" id="UP000280819"/>
    </source>
</evidence>
<dbReference type="InterPro" id="IPR000601">
    <property type="entry name" value="PKD_dom"/>
</dbReference>
<evidence type="ECO:0000313" key="2">
    <source>
        <dbReference type="EMBL" id="RRD04880.1"/>
    </source>
</evidence>
<dbReference type="PROSITE" id="PS50093">
    <property type="entry name" value="PKD"/>
    <property type="match status" value="1"/>
</dbReference>
<dbReference type="RefSeq" id="WP_124844655.1">
    <property type="nucleotide sequence ID" value="NZ_JAUNKP010000016.1"/>
</dbReference>
<organism evidence="2 3">
    <name type="scientific">Arachnia propionica</name>
    <dbReference type="NCBI Taxonomy" id="1750"/>
    <lineage>
        <taxon>Bacteria</taxon>
        <taxon>Bacillati</taxon>
        <taxon>Actinomycetota</taxon>
        <taxon>Actinomycetes</taxon>
        <taxon>Propionibacteriales</taxon>
        <taxon>Propionibacteriaceae</taxon>
        <taxon>Arachnia</taxon>
    </lineage>
</organism>
<dbReference type="Proteomes" id="UP000280819">
    <property type="component" value="Unassembled WGS sequence"/>
</dbReference>
<evidence type="ECO:0000259" key="1">
    <source>
        <dbReference type="PROSITE" id="PS50093"/>
    </source>
</evidence>
<sequence length="220" mass="24296">MAVPCTSQWGHWDHTHNCYVVTRDATGGWCLDLPVFSLMPGSEPRRIPPTQAGVELPDPGQLARIAVEHMNLQPVTIATSPKTLEQDPHALTYVKWHTWLWNANPDPASTGPITQTATAGSYTVTATATIDHITWDMGDGETVTCTTTTPWQPRYNRNQPSPDCDHVYTRDGEYVITATTHWTITWNAPGARGTLTAETSDTAHITVAEAHMLNTPTKRR</sequence>
<name>A0A3P1T6B3_9ACTN</name>
<proteinExistence type="predicted"/>
<protein>
    <recommendedName>
        <fullName evidence="1">PKD domain-containing protein</fullName>
    </recommendedName>
</protein>
<dbReference type="OrthoDB" id="3734102at2"/>
<gene>
    <name evidence="2" type="ORF">EII34_08095</name>
</gene>
<accession>A0A3P1T6B3</accession>
<comment type="caution">
    <text evidence="2">The sequence shown here is derived from an EMBL/GenBank/DDBJ whole genome shotgun (WGS) entry which is preliminary data.</text>
</comment>
<dbReference type="EMBL" id="RQZG01000008">
    <property type="protein sequence ID" value="RRD04880.1"/>
    <property type="molecule type" value="Genomic_DNA"/>
</dbReference>
<feature type="domain" description="PKD" evidence="1">
    <location>
        <begin position="134"/>
        <end position="179"/>
    </location>
</feature>